<proteinExistence type="predicted"/>
<dbReference type="OrthoDB" id="7880220at2"/>
<evidence type="ECO:0000313" key="2">
    <source>
        <dbReference type="EMBL" id="THD71182.1"/>
    </source>
</evidence>
<dbReference type="Pfam" id="PF05229">
    <property type="entry name" value="SCPU"/>
    <property type="match status" value="1"/>
</dbReference>
<reference evidence="2 3" key="1">
    <citation type="submission" date="2019-04" db="EMBL/GenBank/DDBJ databases">
        <title>Draft genome sequence of Youngimonas vesicularis.</title>
        <authorList>
            <person name="Hameed A."/>
        </authorList>
    </citation>
    <scope>NUCLEOTIDE SEQUENCE [LARGE SCALE GENOMIC DNA]</scope>
    <source>
        <strain evidence="2 3">CC-AMW-E</strain>
    </source>
</reference>
<evidence type="ECO:0000259" key="1">
    <source>
        <dbReference type="Pfam" id="PF05229"/>
    </source>
</evidence>
<feature type="domain" description="Spore coat protein U/FanG" evidence="1">
    <location>
        <begin position="48"/>
        <end position="224"/>
    </location>
</feature>
<dbReference type="EMBL" id="SSMD01000014">
    <property type="protein sequence ID" value="THD71182.1"/>
    <property type="molecule type" value="Genomic_DNA"/>
</dbReference>
<evidence type="ECO:0000313" key="3">
    <source>
        <dbReference type="Proteomes" id="UP000306113"/>
    </source>
</evidence>
<name>A0A4S3M4J7_9RHOB</name>
<comment type="caution">
    <text evidence="2">The sequence shown here is derived from an EMBL/GenBank/DDBJ whole genome shotgun (WGS) entry which is preliminary data.</text>
</comment>
<keyword evidence="3" id="KW-1185">Reference proteome</keyword>
<organism evidence="2 3">
    <name type="scientific">Thalassobius vesicularis</name>
    <dbReference type="NCBI Taxonomy" id="1294297"/>
    <lineage>
        <taxon>Bacteria</taxon>
        <taxon>Pseudomonadati</taxon>
        <taxon>Pseudomonadota</taxon>
        <taxon>Alphaproteobacteria</taxon>
        <taxon>Rhodobacterales</taxon>
        <taxon>Roseobacteraceae</taxon>
        <taxon>Thalassovita</taxon>
    </lineage>
</organism>
<dbReference type="AlphaFoldDB" id="A0A4S3M4J7"/>
<gene>
    <name evidence="2" type="ORF">E7681_18385</name>
</gene>
<dbReference type="InterPro" id="IPR007893">
    <property type="entry name" value="Spore_coat_U/FanG"/>
</dbReference>
<protein>
    <recommendedName>
        <fullName evidence="1">Spore coat protein U/FanG domain-containing protein</fullName>
    </recommendedName>
</protein>
<dbReference type="Proteomes" id="UP000306113">
    <property type="component" value="Unassembled WGS sequence"/>
</dbReference>
<accession>A0A4S3M4J7</accession>
<sequence length="228" mass="24054">MPGQKFGSFGQPKSSTQWSTHMKNLLKGAIAVILSTAPVAALAETTQGNLNISATVGVTCDAPSPSGTLVLPFSAEQDLATQSVADTPVTVSVTCYGNPLINHVSFDNGIYRGIVTEAEDNIRYMRNSNLTGSQKDFLGYRLWALPYEEPSSITVATEGPTMGTGTLIANDNVMDIMTQGSATFTVTGAIQETSERTGVFGNPQLVASSGNVNHGSYSDTVVMTIDYN</sequence>